<sequence>MILLSPAGSTDFFGEERWCNHGRVYVATGVVSMRPLGIWAASRTPNSPMNTAPEELRVELLDLLLHLGPRTDSCAVC</sequence>
<dbReference type="AlphaFoldDB" id="A0A8R1IZ84"/>
<keyword evidence="2" id="KW-1185">Reference proteome</keyword>
<name>A0A8R1IZ84_CAEJA</name>
<reference evidence="2" key="1">
    <citation type="submission" date="2010-08" db="EMBL/GenBank/DDBJ databases">
        <authorList>
            <consortium name="Caenorhabditis japonica Sequencing Consortium"/>
            <person name="Wilson R.K."/>
        </authorList>
    </citation>
    <scope>NUCLEOTIDE SEQUENCE [LARGE SCALE GENOMIC DNA]</scope>
    <source>
        <strain evidence="2">DF5081</strain>
    </source>
</reference>
<dbReference type="EnsemblMetazoa" id="CJA40081.1">
    <property type="protein sequence ID" value="CJA40081.1"/>
    <property type="gene ID" value="WBGene00215929"/>
</dbReference>
<proteinExistence type="predicted"/>
<dbReference type="Proteomes" id="UP000005237">
    <property type="component" value="Unassembled WGS sequence"/>
</dbReference>
<protein>
    <submittedName>
        <fullName evidence="1">Uncharacterized protein</fullName>
    </submittedName>
</protein>
<reference evidence="1" key="2">
    <citation type="submission" date="2022-06" db="UniProtKB">
        <authorList>
            <consortium name="EnsemblMetazoa"/>
        </authorList>
    </citation>
    <scope>IDENTIFICATION</scope>
    <source>
        <strain evidence="1">DF5081</strain>
    </source>
</reference>
<accession>A0A8R1IZ84</accession>
<evidence type="ECO:0000313" key="1">
    <source>
        <dbReference type="EnsemblMetazoa" id="CJA40081.1"/>
    </source>
</evidence>
<organism evidence="1 2">
    <name type="scientific">Caenorhabditis japonica</name>
    <dbReference type="NCBI Taxonomy" id="281687"/>
    <lineage>
        <taxon>Eukaryota</taxon>
        <taxon>Metazoa</taxon>
        <taxon>Ecdysozoa</taxon>
        <taxon>Nematoda</taxon>
        <taxon>Chromadorea</taxon>
        <taxon>Rhabditida</taxon>
        <taxon>Rhabditina</taxon>
        <taxon>Rhabditomorpha</taxon>
        <taxon>Rhabditoidea</taxon>
        <taxon>Rhabditidae</taxon>
        <taxon>Peloderinae</taxon>
        <taxon>Caenorhabditis</taxon>
    </lineage>
</organism>
<evidence type="ECO:0000313" key="2">
    <source>
        <dbReference type="Proteomes" id="UP000005237"/>
    </source>
</evidence>